<dbReference type="Proteomes" id="UP000475862">
    <property type="component" value="Unassembled WGS sequence"/>
</dbReference>
<dbReference type="AlphaFoldDB" id="A0A6G0U185"/>
<evidence type="ECO:0000313" key="1">
    <source>
        <dbReference type="EMBL" id="KAE9541690.1"/>
    </source>
</evidence>
<reference evidence="1 2" key="1">
    <citation type="submission" date="2019-08" db="EMBL/GenBank/DDBJ databases">
        <title>The genome of the soybean aphid Biotype 1, its phylome, world population structure and adaptation to the North American continent.</title>
        <authorList>
            <person name="Giordano R."/>
            <person name="Donthu R.K."/>
            <person name="Hernandez A.G."/>
            <person name="Wright C.L."/>
            <person name="Zimin A.V."/>
        </authorList>
    </citation>
    <scope>NUCLEOTIDE SEQUENCE [LARGE SCALE GENOMIC DNA]</scope>
    <source>
        <tissue evidence="1">Whole aphids</tissue>
    </source>
</reference>
<dbReference type="EMBL" id="VYZN01000012">
    <property type="protein sequence ID" value="KAE9541690.1"/>
    <property type="molecule type" value="Genomic_DNA"/>
</dbReference>
<keyword evidence="2" id="KW-1185">Reference proteome</keyword>
<name>A0A6G0U185_APHGL</name>
<sequence length="243" mass="27983">MVNIANSNASKPKNIKKTTVAGGVYQEHCFHSECRHQTNWLTHKYNACIDIAAIEPLANRTYNKFNLDSLYTKSDKINMRSHCEECKDLEYNHVDTLENGIRTWQKCNKSHYKLSIQYQQPCEYRTNNTAYVLEKQYRMSTNGKKYLSYHRYLNTPHGTTAASVVRIDTLVWVKNHLIIVVHCATQRVSSDVHRTHIKNDSPQTDDIWTVISGGCCTCMGYVADTIKMTIAAYTSNRTDFGRK</sequence>
<organism evidence="1 2">
    <name type="scientific">Aphis glycines</name>
    <name type="common">Soybean aphid</name>
    <dbReference type="NCBI Taxonomy" id="307491"/>
    <lineage>
        <taxon>Eukaryota</taxon>
        <taxon>Metazoa</taxon>
        <taxon>Ecdysozoa</taxon>
        <taxon>Arthropoda</taxon>
        <taxon>Hexapoda</taxon>
        <taxon>Insecta</taxon>
        <taxon>Pterygota</taxon>
        <taxon>Neoptera</taxon>
        <taxon>Paraneoptera</taxon>
        <taxon>Hemiptera</taxon>
        <taxon>Sternorrhyncha</taxon>
        <taxon>Aphidomorpha</taxon>
        <taxon>Aphidoidea</taxon>
        <taxon>Aphididae</taxon>
        <taxon>Aphidini</taxon>
        <taxon>Aphis</taxon>
        <taxon>Aphis</taxon>
    </lineage>
</organism>
<gene>
    <name evidence="1" type="ORF">AGLY_003681</name>
</gene>
<proteinExistence type="predicted"/>
<comment type="caution">
    <text evidence="1">The sequence shown here is derived from an EMBL/GenBank/DDBJ whole genome shotgun (WGS) entry which is preliminary data.</text>
</comment>
<evidence type="ECO:0000313" key="2">
    <source>
        <dbReference type="Proteomes" id="UP000475862"/>
    </source>
</evidence>
<accession>A0A6G0U185</accession>
<protein>
    <submittedName>
        <fullName evidence="1">Uncharacterized protein</fullName>
    </submittedName>
</protein>